<dbReference type="EMBL" id="ACRN01000014">
    <property type="protein sequence ID" value="EHM87558.1"/>
    <property type="molecule type" value="Genomic_DNA"/>
</dbReference>
<dbReference type="RefSeq" id="WP_005987378.1">
    <property type="nucleotide sequence ID" value="NZ_JH470339.1"/>
</dbReference>
<accession>G9PH93</accession>
<dbReference type="SUPFAM" id="SSF51569">
    <property type="entry name" value="Aldolase"/>
    <property type="match status" value="1"/>
</dbReference>
<dbReference type="eggNOG" id="COG1830">
    <property type="taxonomic scope" value="Bacteria"/>
</dbReference>
<gene>
    <name evidence="2" type="ORF">HMPREF0045_01617</name>
</gene>
<dbReference type="STRING" id="435830.HMPREF0045_01617"/>
<dbReference type="Gene3D" id="3.20.20.70">
    <property type="entry name" value="Aldolase class I"/>
    <property type="match status" value="1"/>
</dbReference>
<proteinExistence type="predicted"/>
<dbReference type="Proteomes" id="UP000003822">
    <property type="component" value="Unassembled WGS sequence"/>
</dbReference>
<protein>
    <recommendedName>
        <fullName evidence="1">Cgl0159-like domain-containing protein</fullName>
    </recommendedName>
</protein>
<dbReference type="InterPro" id="IPR054574">
    <property type="entry name" value="Cgl0159_dom"/>
</dbReference>
<name>G9PH93_9ACTO</name>
<evidence type="ECO:0000259" key="1">
    <source>
        <dbReference type="Pfam" id="PF22649"/>
    </source>
</evidence>
<dbReference type="AlphaFoldDB" id="G9PH93"/>
<dbReference type="Pfam" id="PF22649">
    <property type="entry name" value="Cgl0159"/>
    <property type="match status" value="1"/>
</dbReference>
<keyword evidence="3" id="KW-1185">Reference proteome</keyword>
<dbReference type="HOGENOM" id="CLU_056329_0_0_11"/>
<organism evidence="2 3">
    <name type="scientific">Actinomyces graevenitzii C83</name>
    <dbReference type="NCBI Taxonomy" id="435830"/>
    <lineage>
        <taxon>Bacteria</taxon>
        <taxon>Bacillati</taxon>
        <taxon>Actinomycetota</taxon>
        <taxon>Actinomycetes</taxon>
        <taxon>Actinomycetales</taxon>
        <taxon>Actinomycetaceae</taxon>
        <taxon>Actinomyces</taxon>
    </lineage>
</organism>
<dbReference type="PATRIC" id="fig|435830.3.peg.1561"/>
<dbReference type="OrthoDB" id="3726202at2"/>
<comment type="caution">
    <text evidence="2">The sequence shown here is derived from an EMBL/GenBank/DDBJ whole genome shotgun (WGS) entry which is preliminary data.</text>
</comment>
<evidence type="ECO:0000313" key="3">
    <source>
        <dbReference type="Proteomes" id="UP000003822"/>
    </source>
</evidence>
<reference evidence="2 3" key="1">
    <citation type="submission" date="2011-10" db="EMBL/GenBank/DDBJ databases">
        <title>The Genome Sequence of Actinomyces graevenitzii C83.</title>
        <authorList>
            <consortium name="The Broad Institute Genome Sequencing Platform"/>
            <consortium name="The Broad Institute Genome Sequencing Center for Infectious Disease"/>
            <person name="Earl A."/>
            <person name="Ward D."/>
            <person name="Feldgarden M."/>
            <person name="Gevers D."/>
            <person name="Sibley C.D."/>
            <person name="Field T.R."/>
            <person name="Grinwis M."/>
            <person name="Eshaghurshan C.S."/>
            <person name="Surette M.G."/>
            <person name="Young S.K."/>
            <person name="Zeng Q."/>
            <person name="Gargeya S."/>
            <person name="Fitzgerald M."/>
            <person name="Haas B."/>
            <person name="Abouelleil A."/>
            <person name="Alvarado L."/>
            <person name="Arachchi H.M."/>
            <person name="Berlin A."/>
            <person name="Brown A."/>
            <person name="Chapman S.B."/>
            <person name="Chen Z."/>
            <person name="Dunbar C."/>
            <person name="Freedman E."/>
            <person name="Gearin G."/>
            <person name="Goldberg J."/>
            <person name="Griggs A."/>
            <person name="Gujja S."/>
            <person name="Heiman D."/>
            <person name="Howarth C."/>
            <person name="Larson L."/>
            <person name="Lui A."/>
            <person name="MacDonald P.J.P."/>
            <person name="Montmayeur A."/>
            <person name="Murphy C."/>
            <person name="Neiman D."/>
            <person name="Pearson M."/>
            <person name="Priest M."/>
            <person name="Roberts A."/>
            <person name="Saif S."/>
            <person name="Shea T."/>
            <person name="Shenoy N."/>
            <person name="Sisk P."/>
            <person name="Stolte C."/>
            <person name="Sykes S."/>
            <person name="Wortman J."/>
            <person name="Nusbaum C."/>
            <person name="Birren B."/>
        </authorList>
    </citation>
    <scope>NUCLEOTIDE SEQUENCE [LARGE SCALE GENOMIC DNA]</scope>
    <source>
        <strain evidence="2 3">C83</strain>
    </source>
</reference>
<evidence type="ECO:0000313" key="2">
    <source>
        <dbReference type="EMBL" id="EHM87558.1"/>
    </source>
</evidence>
<dbReference type="InterPro" id="IPR013785">
    <property type="entry name" value="Aldolase_TIM"/>
</dbReference>
<sequence length="289" mass="30598">MSLIAKLSQIRMHKPEAFAKALRERPKADPARIDGNLMIIACDHPARGALGAGGGEQAMASREQLLDRCIQALSREGVDGFLGTADLIEDLALLGALDNKLVFGSMNRGGLQGAQFEIDDRFTGYNARGVVDANLDGGKMLLRVDYSDSASVRTLEHCAQAVDELARSRKVAMVEPFITHREGGSVKALLDAKSVITSITVASGLGSTSAYTWLKLPAVDDMERVMEATTLPALILGGAGKGNLDEDLVAWGKALQAPNVCGLVIGRSLLFPADGDVATAVDKTVQLLK</sequence>
<feature type="domain" description="Cgl0159-like" evidence="1">
    <location>
        <begin position="36"/>
        <end position="285"/>
    </location>
</feature>